<feature type="domain" description="MROH2B-like N-terminal HEAT-repeats" evidence="1">
    <location>
        <begin position="2"/>
        <end position="102"/>
    </location>
</feature>
<proteinExistence type="predicted"/>
<feature type="non-terminal residue" evidence="2">
    <location>
        <position position="102"/>
    </location>
</feature>
<dbReference type="PANTHER" id="PTHR23120:SF0">
    <property type="entry name" value="MAESTRO HEAT-LIKE REPEAT FAMILY MEMBER 1"/>
    <property type="match status" value="1"/>
</dbReference>
<dbReference type="Proteomes" id="UP000558164">
    <property type="component" value="Unassembled WGS sequence"/>
</dbReference>
<keyword evidence="3" id="KW-1185">Reference proteome</keyword>
<organism evidence="2 3">
    <name type="scientific">Leptocoma aspasia</name>
    <dbReference type="NCBI Taxonomy" id="2585812"/>
    <lineage>
        <taxon>Eukaryota</taxon>
        <taxon>Metazoa</taxon>
        <taxon>Chordata</taxon>
        <taxon>Craniata</taxon>
        <taxon>Vertebrata</taxon>
        <taxon>Euteleostomi</taxon>
        <taxon>Archelosauria</taxon>
        <taxon>Archosauria</taxon>
        <taxon>Dinosauria</taxon>
        <taxon>Saurischia</taxon>
        <taxon>Theropoda</taxon>
        <taxon>Coelurosauria</taxon>
        <taxon>Aves</taxon>
        <taxon>Neognathae</taxon>
        <taxon>Neoaves</taxon>
        <taxon>Telluraves</taxon>
        <taxon>Australaves</taxon>
        <taxon>Passeriformes</taxon>
        <taxon>Passeroidea</taxon>
        <taxon>Nectariniidae</taxon>
        <taxon>Leptocoma</taxon>
    </lineage>
</organism>
<dbReference type="SUPFAM" id="SSF48371">
    <property type="entry name" value="ARM repeat"/>
    <property type="match status" value="1"/>
</dbReference>
<comment type="caution">
    <text evidence="2">The sequence shown here is derived from an EMBL/GenBank/DDBJ whole genome shotgun (WGS) entry which is preliminary data.</text>
</comment>
<evidence type="ECO:0000313" key="2">
    <source>
        <dbReference type="EMBL" id="NXL78089.1"/>
    </source>
</evidence>
<dbReference type="EMBL" id="VXAX01005361">
    <property type="protein sequence ID" value="NXL78089.1"/>
    <property type="molecule type" value="Genomic_DNA"/>
</dbReference>
<dbReference type="OrthoDB" id="1884734at2759"/>
<dbReference type="InterPro" id="IPR045206">
    <property type="entry name" value="Maestro_heat-like_prot"/>
</dbReference>
<evidence type="ECO:0000313" key="3">
    <source>
        <dbReference type="Proteomes" id="UP000558164"/>
    </source>
</evidence>
<evidence type="ECO:0000259" key="1">
    <source>
        <dbReference type="Pfam" id="PF23221"/>
    </source>
</evidence>
<protein>
    <submittedName>
        <fullName evidence="2">MROH1 protein</fullName>
    </submittedName>
</protein>
<dbReference type="GO" id="GO:0005737">
    <property type="term" value="C:cytoplasm"/>
    <property type="evidence" value="ECO:0007669"/>
    <property type="project" value="TreeGrafter"/>
</dbReference>
<reference evidence="2 3" key="1">
    <citation type="submission" date="2019-09" db="EMBL/GenBank/DDBJ databases">
        <title>Bird 10,000 Genomes (B10K) Project - Family phase.</title>
        <authorList>
            <person name="Zhang G."/>
        </authorList>
    </citation>
    <scope>NUCLEOTIDE SEQUENCE [LARGE SCALE GENOMIC DNA]</scope>
    <source>
        <strain evidence="2">B10K-DU-001-35</strain>
        <tissue evidence="2">Muscle</tissue>
    </source>
</reference>
<sequence length="102" mass="10822">EAAAGALLEELGRRFLGPVLEELLGKFQPGILPQPGTLRTFGNLAAANVFGMVPFLNSILGTLLPLLGTARSDPVKCSCCYALQRFCESIQEYLASPGQAPD</sequence>
<dbReference type="PANTHER" id="PTHR23120">
    <property type="entry name" value="MAESTRO-RELATED HEAT DOMAIN-CONTAINING"/>
    <property type="match status" value="1"/>
</dbReference>
<dbReference type="InterPro" id="IPR056282">
    <property type="entry name" value="MROH2B-like_N_HEAT"/>
</dbReference>
<dbReference type="Pfam" id="PF23221">
    <property type="entry name" value="HEAT_MROH2B_1st"/>
    <property type="match status" value="1"/>
</dbReference>
<feature type="non-terminal residue" evidence="2">
    <location>
        <position position="1"/>
    </location>
</feature>
<dbReference type="InterPro" id="IPR016024">
    <property type="entry name" value="ARM-type_fold"/>
</dbReference>
<dbReference type="Gene3D" id="1.25.10.10">
    <property type="entry name" value="Leucine-rich Repeat Variant"/>
    <property type="match status" value="1"/>
</dbReference>
<name>A0A7L0VGF3_9PASE</name>
<gene>
    <name evidence="2" type="primary">Mroh1</name>
    <name evidence="2" type="ORF">LEPASP_R02922</name>
</gene>
<accession>A0A7L0VGF3</accession>
<dbReference type="InterPro" id="IPR011989">
    <property type="entry name" value="ARM-like"/>
</dbReference>
<dbReference type="AlphaFoldDB" id="A0A7L0VGF3"/>